<name>A0A517Y5Y6_9BACT</name>
<dbReference type="EMBL" id="CP036274">
    <property type="protein sequence ID" value="QDU25657.1"/>
    <property type="molecule type" value="Genomic_DNA"/>
</dbReference>
<evidence type="ECO:0000313" key="2">
    <source>
        <dbReference type="Proteomes" id="UP000315017"/>
    </source>
</evidence>
<proteinExistence type="predicted"/>
<sequence>MRQWILGAIIAASLAANVGCFIPIYSGDPAVRTRQLIYTSENFRQITEEWERIWFLDQPSHLTPHRVHGGVI</sequence>
<dbReference type="Proteomes" id="UP000315017">
    <property type="component" value="Chromosome"/>
</dbReference>
<dbReference type="KEGG" id="aagg:ETAA8_07270"/>
<gene>
    <name evidence="1" type="ORF">ETAA8_07270</name>
</gene>
<evidence type="ECO:0000313" key="1">
    <source>
        <dbReference type="EMBL" id="QDU25657.1"/>
    </source>
</evidence>
<reference evidence="1 2" key="1">
    <citation type="submission" date="2019-02" db="EMBL/GenBank/DDBJ databases">
        <title>Deep-cultivation of Planctomycetes and their phenomic and genomic characterization uncovers novel biology.</title>
        <authorList>
            <person name="Wiegand S."/>
            <person name="Jogler M."/>
            <person name="Boedeker C."/>
            <person name="Pinto D."/>
            <person name="Vollmers J."/>
            <person name="Rivas-Marin E."/>
            <person name="Kohn T."/>
            <person name="Peeters S.H."/>
            <person name="Heuer A."/>
            <person name="Rast P."/>
            <person name="Oberbeckmann S."/>
            <person name="Bunk B."/>
            <person name="Jeske O."/>
            <person name="Meyerdierks A."/>
            <person name="Storesund J.E."/>
            <person name="Kallscheuer N."/>
            <person name="Luecker S."/>
            <person name="Lage O.M."/>
            <person name="Pohl T."/>
            <person name="Merkel B.J."/>
            <person name="Hornburger P."/>
            <person name="Mueller R.-W."/>
            <person name="Bruemmer F."/>
            <person name="Labrenz M."/>
            <person name="Spormann A.M."/>
            <person name="Op den Camp H."/>
            <person name="Overmann J."/>
            <person name="Amann R."/>
            <person name="Jetten M.S.M."/>
            <person name="Mascher T."/>
            <person name="Medema M.H."/>
            <person name="Devos D.P."/>
            <person name="Kaster A.-K."/>
            <person name="Ovreas L."/>
            <person name="Rohde M."/>
            <person name="Galperin M.Y."/>
            <person name="Jogler C."/>
        </authorList>
    </citation>
    <scope>NUCLEOTIDE SEQUENCE [LARGE SCALE GENOMIC DNA]</scope>
    <source>
        <strain evidence="1 2">ETA_A8</strain>
    </source>
</reference>
<organism evidence="1 2">
    <name type="scientific">Anatilimnocola aggregata</name>
    <dbReference type="NCBI Taxonomy" id="2528021"/>
    <lineage>
        <taxon>Bacteria</taxon>
        <taxon>Pseudomonadati</taxon>
        <taxon>Planctomycetota</taxon>
        <taxon>Planctomycetia</taxon>
        <taxon>Pirellulales</taxon>
        <taxon>Pirellulaceae</taxon>
        <taxon>Anatilimnocola</taxon>
    </lineage>
</organism>
<dbReference type="AlphaFoldDB" id="A0A517Y5Y6"/>
<accession>A0A517Y5Y6</accession>
<dbReference type="RefSeq" id="WP_202921534.1">
    <property type="nucleotide sequence ID" value="NZ_CP036274.1"/>
</dbReference>
<keyword evidence="2" id="KW-1185">Reference proteome</keyword>
<protein>
    <submittedName>
        <fullName evidence="1">Uncharacterized protein</fullName>
    </submittedName>
</protein>